<reference evidence="2" key="2">
    <citation type="submission" date="2015-01" db="EMBL/GenBank/DDBJ databases">
        <title>Evolutionary Origins and Diversification of the Mycorrhizal Mutualists.</title>
        <authorList>
            <consortium name="DOE Joint Genome Institute"/>
            <consortium name="Mycorrhizal Genomics Consortium"/>
            <person name="Kohler A."/>
            <person name="Kuo A."/>
            <person name="Nagy L.G."/>
            <person name="Floudas D."/>
            <person name="Copeland A."/>
            <person name="Barry K.W."/>
            <person name="Cichocki N."/>
            <person name="Veneault-Fourrey C."/>
            <person name="LaButti K."/>
            <person name="Lindquist E.A."/>
            <person name="Lipzen A."/>
            <person name="Lundell T."/>
            <person name="Morin E."/>
            <person name="Murat C."/>
            <person name="Riley R."/>
            <person name="Ohm R."/>
            <person name="Sun H."/>
            <person name="Tunlid A."/>
            <person name="Henrissat B."/>
            <person name="Grigoriev I.V."/>
            <person name="Hibbett D.S."/>
            <person name="Martin F."/>
        </authorList>
    </citation>
    <scope>NUCLEOTIDE SEQUENCE [LARGE SCALE GENOMIC DNA]</scope>
    <source>
        <strain evidence="2">LaAM-08-1</strain>
    </source>
</reference>
<evidence type="ECO:0000313" key="2">
    <source>
        <dbReference type="Proteomes" id="UP000054477"/>
    </source>
</evidence>
<proteinExistence type="predicted"/>
<dbReference type="EMBL" id="KN838932">
    <property type="protein sequence ID" value="KIJ92148.1"/>
    <property type="molecule type" value="Genomic_DNA"/>
</dbReference>
<accession>A0A0C9WUG6</accession>
<dbReference type="HOGENOM" id="CLU_2688209_0_0_1"/>
<name>A0A0C9WUG6_9AGAR</name>
<dbReference type="Proteomes" id="UP000054477">
    <property type="component" value="Unassembled WGS sequence"/>
</dbReference>
<dbReference type="AlphaFoldDB" id="A0A0C9WUG6"/>
<sequence>MTLRRWGFSTRLGGKSVVTTPSHILVGIRGNFCASSKHVGHSCASQGFQFHCLRIRVGGIWKLWRRSRMRRNMS</sequence>
<evidence type="ECO:0000313" key="1">
    <source>
        <dbReference type="EMBL" id="KIJ92148.1"/>
    </source>
</evidence>
<gene>
    <name evidence="1" type="ORF">K443DRAFT_445309</name>
</gene>
<protein>
    <submittedName>
        <fullName evidence="1">Uncharacterized protein</fullName>
    </submittedName>
</protein>
<keyword evidence="2" id="KW-1185">Reference proteome</keyword>
<reference evidence="1 2" key="1">
    <citation type="submission" date="2014-04" db="EMBL/GenBank/DDBJ databases">
        <authorList>
            <consortium name="DOE Joint Genome Institute"/>
            <person name="Kuo A."/>
            <person name="Kohler A."/>
            <person name="Nagy L.G."/>
            <person name="Floudas D."/>
            <person name="Copeland A."/>
            <person name="Barry K.W."/>
            <person name="Cichocki N."/>
            <person name="Veneault-Fourrey C."/>
            <person name="LaButti K."/>
            <person name="Lindquist E.A."/>
            <person name="Lipzen A."/>
            <person name="Lundell T."/>
            <person name="Morin E."/>
            <person name="Murat C."/>
            <person name="Sun H."/>
            <person name="Tunlid A."/>
            <person name="Henrissat B."/>
            <person name="Grigoriev I.V."/>
            <person name="Hibbett D.S."/>
            <person name="Martin F."/>
            <person name="Nordberg H.P."/>
            <person name="Cantor M.N."/>
            <person name="Hua S.X."/>
        </authorList>
    </citation>
    <scope>NUCLEOTIDE SEQUENCE [LARGE SCALE GENOMIC DNA]</scope>
    <source>
        <strain evidence="1 2">LaAM-08-1</strain>
    </source>
</reference>
<organism evidence="1 2">
    <name type="scientific">Laccaria amethystina LaAM-08-1</name>
    <dbReference type="NCBI Taxonomy" id="1095629"/>
    <lineage>
        <taxon>Eukaryota</taxon>
        <taxon>Fungi</taxon>
        <taxon>Dikarya</taxon>
        <taxon>Basidiomycota</taxon>
        <taxon>Agaricomycotina</taxon>
        <taxon>Agaricomycetes</taxon>
        <taxon>Agaricomycetidae</taxon>
        <taxon>Agaricales</taxon>
        <taxon>Agaricineae</taxon>
        <taxon>Hydnangiaceae</taxon>
        <taxon>Laccaria</taxon>
    </lineage>
</organism>